<organism evidence="2">
    <name type="scientific">marine sediment metagenome</name>
    <dbReference type="NCBI Taxonomy" id="412755"/>
    <lineage>
        <taxon>unclassified sequences</taxon>
        <taxon>metagenomes</taxon>
        <taxon>ecological metagenomes</taxon>
    </lineage>
</organism>
<proteinExistence type="predicted"/>
<reference evidence="2" key="1">
    <citation type="journal article" date="2015" name="Nature">
        <title>Complex archaea that bridge the gap between prokaryotes and eukaryotes.</title>
        <authorList>
            <person name="Spang A."/>
            <person name="Saw J.H."/>
            <person name="Jorgensen S.L."/>
            <person name="Zaremba-Niedzwiedzka K."/>
            <person name="Martijn J."/>
            <person name="Lind A.E."/>
            <person name="van Eijk R."/>
            <person name="Schleper C."/>
            <person name="Guy L."/>
            <person name="Ettema T.J."/>
        </authorList>
    </citation>
    <scope>NUCLEOTIDE SEQUENCE</scope>
</reference>
<dbReference type="AlphaFoldDB" id="A0A0F9R2K0"/>
<dbReference type="EMBL" id="LAZR01001193">
    <property type="protein sequence ID" value="KKN48979.1"/>
    <property type="molecule type" value="Genomic_DNA"/>
</dbReference>
<evidence type="ECO:0000313" key="2">
    <source>
        <dbReference type="EMBL" id="KKN48979.1"/>
    </source>
</evidence>
<accession>A0A0F9R2K0</accession>
<comment type="caution">
    <text evidence="2">The sequence shown here is derived from an EMBL/GenBank/DDBJ whole genome shotgun (WGS) entry which is preliminary data.</text>
</comment>
<name>A0A0F9R2K0_9ZZZZ</name>
<gene>
    <name evidence="2" type="ORF">LCGC14_0647510</name>
</gene>
<feature type="compositionally biased region" description="Low complexity" evidence="1">
    <location>
        <begin position="293"/>
        <end position="307"/>
    </location>
</feature>
<feature type="region of interest" description="Disordered" evidence="1">
    <location>
        <begin position="271"/>
        <end position="322"/>
    </location>
</feature>
<sequence>MRHFVTICTLAGALLIPVVGLRGADESGAGNIYEKTMARAAKAGTLILFVYSTDTGENLSEQAKGVLLAKGKRTVTARIVVQFVPIDGTDRRYANYRGRIKGQSYPFWVLTKPDGEFLAGGDYDTVISDGTGSWKKTVAGLAKKFPPIGAKARKRIAKMLAQAQADLDAGGLGKVKRPLGKLGRVWYPKELAAQCTALRNAYDDKLRELTDRPGQLLAERKLVEAALAYQRLIDAFGSSDNEAKAARKDQQQLLTEYPEIRSRFTEQLRQRRAQAAAKAAGKPPPVADGSKDQAGNEAGQQAEADTPTPAPETPDEAALERRAASLVKLAQMYHGRDMIEKAKAKLTQCVETYPNTEAAEQARKLLRRWQ</sequence>
<evidence type="ECO:0000256" key="1">
    <source>
        <dbReference type="SAM" id="MobiDB-lite"/>
    </source>
</evidence>
<protein>
    <submittedName>
        <fullName evidence="2">Uncharacterized protein</fullName>
    </submittedName>
</protein>